<dbReference type="GO" id="GO:0004335">
    <property type="term" value="F:galactokinase activity"/>
    <property type="evidence" value="ECO:0007669"/>
    <property type="project" value="InterPro"/>
</dbReference>
<dbReference type="GO" id="GO:0005829">
    <property type="term" value="C:cytosol"/>
    <property type="evidence" value="ECO:0007669"/>
    <property type="project" value="TreeGrafter"/>
</dbReference>
<dbReference type="InterPro" id="IPR006206">
    <property type="entry name" value="Mevalonate/galactokinase"/>
</dbReference>
<accession>A0A136Q427</accession>
<reference evidence="7 8" key="1">
    <citation type="submission" date="2016-02" db="EMBL/GenBank/DDBJ databases">
        <authorList>
            <person name="Wen L."/>
            <person name="He K."/>
            <person name="Yang H."/>
        </authorList>
    </citation>
    <scope>NUCLEOTIDE SEQUENCE [LARGE SCALE GENOMIC DNA]</scope>
    <source>
        <strain evidence="7 8">DSM 22607</strain>
    </source>
</reference>
<dbReference type="OrthoDB" id="250531at2"/>
<evidence type="ECO:0000259" key="6">
    <source>
        <dbReference type="Pfam" id="PF10509"/>
    </source>
</evidence>
<dbReference type="InterPro" id="IPR006204">
    <property type="entry name" value="GHMP_kinase_N_dom"/>
</dbReference>
<dbReference type="PANTHER" id="PTHR10457:SF7">
    <property type="entry name" value="GALACTOKINASE-RELATED"/>
    <property type="match status" value="1"/>
</dbReference>
<evidence type="ECO:0000256" key="2">
    <source>
        <dbReference type="ARBA" id="ARBA00022741"/>
    </source>
</evidence>
<dbReference type="PRINTS" id="PR00473">
    <property type="entry name" value="GALCTOKINASE"/>
</dbReference>
<evidence type="ECO:0000256" key="1">
    <source>
        <dbReference type="ARBA" id="ARBA00006566"/>
    </source>
</evidence>
<dbReference type="Pfam" id="PF10509">
    <property type="entry name" value="GalKase_gal_bdg"/>
    <property type="match status" value="1"/>
</dbReference>
<dbReference type="Proteomes" id="UP000070366">
    <property type="component" value="Unassembled WGS sequence"/>
</dbReference>
<evidence type="ECO:0000259" key="5">
    <source>
        <dbReference type="Pfam" id="PF00288"/>
    </source>
</evidence>
<feature type="domain" description="GHMP kinase N-terminal" evidence="5">
    <location>
        <begin position="132"/>
        <end position="212"/>
    </location>
</feature>
<dbReference type="STRING" id="626937.HMPREF3293_01624"/>
<dbReference type="InterPro" id="IPR014721">
    <property type="entry name" value="Ribsml_uS5_D2-typ_fold_subgr"/>
</dbReference>
<evidence type="ECO:0000256" key="3">
    <source>
        <dbReference type="ARBA" id="ARBA00022777"/>
    </source>
</evidence>
<evidence type="ECO:0000313" key="7">
    <source>
        <dbReference type="EMBL" id="KXK65412.1"/>
    </source>
</evidence>
<protein>
    <submittedName>
        <fullName evidence="7">GHMP kinase protein</fullName>
    </submittedName>
</protein>
<keyword evidence="2" id="KW-0547">Nucleotide-binding</keyword>
<dbReference type="InterPro" id="IPR020568">
    <property type="entry name" value="Ribosomal_Su5_D2-typ_SF"/>
</dbReference>
<dbReference type="KEGG" id="cmiu:B1H56_10960"/>
<dbReference type="GO" id="GO:0005524">
    <property type="term" value="F:ATP binding"/>
    <property type="evidence" value="ECO:0007669"/>
    <property type="project" value="UniProtKB-KW"/>
</dbReference>
<name>A0A136Q427_9FIRM</name>
<dbReference type="Pfam" id="PF00288">
    <property type="entry name" value="GHMP_kinases_N"/>
    <property type="match status" value="1"/>
</dbReference>
<evidence type="ECO:0000256" key="4">
    <source>
        <dbReference type="ARBA" id="ARBA00022840"/>
    </source>
</evidence>
<dbReference type="RefSeq" id="WP_066519677.1">
    <property type="nucleotide sequence ID" value="NZ_CABMOF010000002.1"/>
</dbReference>
<dbReference type="SUPFAM" id="SSF55060">
    <property type="entry name" value="GHMP Kinase, C-terminal domain"/>
    <property type="match status" value="1"/>
</dbReference>
<dbReference type="PRINTS" id="PR00959">
    <property type="entry name" value="MEVGALKINASE"/>
</dbReference>
<keyword evidence="3 7" id="KW-0808">Transferase</keyword>
<keyword evidence="8" id="KW-1185">Reference proteome</keyword>
<dbReference type="AlphaFoldDB" id="A0A136Q427"/>
<feature type="domain" description="Galactokinase N-terminal" evidence="6">
    <location>
        <begin position="39"/>
        <end position="87"/>
    </location>
</feature>
<dbReference type="PIRSF" id="PIRSF000530">
    <property type="entry name" value="Galactokinase"/>
    <property type="match status" value="1"/>
</dbReference>
<dbReference type="InterPro" id="IPR036554">
    <property type="entry name" value="GHMP_kinase_C_sf"/>
</dbReference>
<dbReference type="PATRIC" id="fig|626937.4.peg.1607"/>
<dbReference type="GO" id="GO:0006012">
    <property type="term" value="P:galactose metabolic process"/>
    <property type="evidence" value="ECO:0007669"/>
    <property type="project" value="InterPro"/>
</dbReference>
<dbReference type="InterPro" id="IPR019539">
    <property type="entry name" value="GalKase_N"/>
</dbReference>
<comment type="similarity">
    <text evidence="1">Belongs to the GHMP kinase family. GalK subfamily.</text>
</comment>
<dbReference type="Gene3D" id="3.30.70.890">
    <property type="entry name" value="GHMP kinase, C-terminal domain"/>
    <property type="match status" value="1"/>
</dbReference>
<dbReference type="Gene3D" id="3.30.230.10">
    <property type="match status" value="1"/>
</dbReference>
<proteinExistence type="inferred from homology"/>
<dbReference type="EMBL" id="LSZW01000061">
    <property type="protein sequence ID" value="KXK65412.1"/>
    <property type="molecule type" value="Genomic_DNA"/>
</dbReference>
<dbReference type="PANTHER" id="PTHR10457">
    <property type="entry name" value="MEVALONATE KINASE/GALACTOKINASE"/>
    <property type="match status" value="1"/>
</dbReference>
<dbReference type="SUPFAM" id="SSF54211">
    <property type="entry name" value="Ribosomal protein S5 domain 2-like"/>
    <property type="match status" value="1"/>
</dbReference>
<gene>
    <name evidence="7" type="ORF">HMPREF3293_01624</name>
</gene>
<sequence length="423" mass="45528">MKDTVLLAGELESGAHDGTLRRLYPETETARLRYRRAVERYEALFGRAEAGVYSAPGRSEVSGNHTDHQQGMVLAAAVNTDAVAVVGYHGENKIRVVSEGYEMIEVDVGGLEKKDSEADTSAAIIRGTAFGLREKGYRVGGFNAYITSDVLIGAGLSSSAAFEVLLGTVISGLFNGMGIAPLEIAKAGQYAENVFFGKPCGLMDQTACAAGGLVFIDFEHPEAPAVRKLPVDFRDFGYSLCIVDTKGSHGSLTADYAALRSEMESVAAFFGKKVLRQVDEAAFYRNIPALRARLGDRPVLRAIHFFNEEKRVERQAAALTQGDFKTFLRMVGESGGSSFQYLQNVYTVREPQRQEVSLGLAVSESVLGGHGAARVHGGGFAGTIQAFVENGYVERYRRALDGVFGGGACQVLEVRNEGGIRVL</sequence>
<keyword evidence="3 7" id="KW-0418">Kinase</keyword>
<organism evidence="7 8">
    <name type="scientific">Christensenella minuta</name>
    <dbReference type="NCBI Taxonomy" id="626937"/>
    <lineage>
        <taxon>Bacteria</taxon>
        <taxon>Bacillati</taxon>
        <taxon>Bacillota</taxon>
        <taxon>Clostridia</taxon>
        <taxon>Christensenellales</taxon>
        <taxon>Christensenellaceae</taxon>
        <taxon>Christensenella</taxon>
    </lineage>
</organism>
<evidence type="ECO:0000313" key="8">
    <source>
        <dbReference type="Proteomes" id="UP000070366"/>
    </source>
</evidence>
<comment type="caution">
    <text evidence="7">The sequence shown here is derived from an EMBL/GenBank/DDBJ whole genome shotgun (WGS) entry which is preliminary data.</text>
</comment>
<keyword evidence="4" id="KW-0067">ATP-binding</keyword>
<dbReference type="InterPro" id="IPR000705">
    <property type="entry name" value="Galactokinase"/>
</dbReference>